<dbReference type="OrthoDB" id="109255at2"/>
<keyword evidence="1" id="KW-1133">Transmembrane helix</keyword>
<dbReference type="EMBL" id="CP002467">
    <property type="protein sequence ID" value="ADV82223.1"/>
    <property type="molecule type" value="Genomic_DNA"/>
</dbReference>
<dbReference type="RefSeq" id="WP_013567956.1">
    <property type="nucleotide sequence ID" value="NC_014963.1"/>
</dbReference>
<feature type="transmembrane region" description="Helical" evidence="1">
    <location>
        <begin position="324"/>
        <end position="341"/>
    </location>
</feature>
<dbReference type="HOGENOM" id="CLU_548343_0_0_0"/>
<keyword evidence="1" id="KW-0472">Membrane</keyword>
<feature type="transmembrane region" description="Helical" evidence="1">
    <location>
        <begin position="210"/>
        <end position="230"/>
    </location>
</feature>
<organism evidence="2 3">
    <name type="scientific">Terriglobus saanensis (strain ATCC BAA-1853 / DSM 23119 / SP1PR4)</name>
    <dbReference type="NCBI Taxonomy" id="401053"/>
    <lineage>
        <taxon>Bacteria</taxon>
        <taxon>Pseudomonadati</taxon>
        <taxon>Acidobacteriota</taxon>
        <taxon>Terriglobia</taxon>
        <taxon>Terriglobales</taxon>
        <taxon>Acidobacteriaceae</taxon>
        <taxon>Terriglobus</taxon>
    </lineage>
</organism>
<sequence>MKVVRSASPWKTEKLLSLPALLALSLLSFCILGYHPDAEDGGIYAAAIQQRVHPWLFPHDHAFVAAHVGNGVFAWTVSSLAALIHLSVTSCLALLQLAAIAATLWASSEVAKVCFRQGSARFGAVLVMAFSLSLPVAGTALYLTDPYCTARSISLPLLLFALEHLLRRRVFASALLLAAAFVLHPVMALWGALLLCSVWALQRRHPMRTFASYSGAALLICLMVYLLSPVDQGALRVLAATRSYWFLGQWEWYEVLGALAPPVLLLWILSRHEKTRGAGAEERLLIHAHAATTLLCLLIALLFARSSAAHLFIARMQPLRALHLLYAVFLIVAGGWIGDFLHETMNSRKREFVAWATLASCIATPLFVAQLEIYPASQHLEFSRRPRTNGWARAFVWCREHTAQGDLFALDAHYITVEGEDAQNFRSIALRSSLPDYSKDGGVASVSPSLAADWLVGMAAQTGLNRMGDANRLARLAPLHVDWMVLPKASATSFPCDYQNDVAKVCRVPRPTP</sequence>
<accession>E8V0T2</accession>
<feature type="transmembrane region" description="Helical" evidence="1">
    <location>
        <begin position="250"/>
        <end position="269"/>
    </location>
</feature>
<feature type="transmembrane region" description="Helical" evidence="1">
    <location>
        <begin position="284"/>
        <end position="304"/>
    </location>
</feature>
<evidence type="ECO:0000313" key="2">
    <source>
        <dbReference type="EMBL" id="ADV82223.1"/>
    </source>
</evidence>
<feature type="transmembrane region" description="Helical" evidence="1">
    <location>
        <begin position="353"/>
        <end position="374"/>
    </location>
</feature>
<evidence type="ECO:0000256" key="1">
    <source>
        <dbReference type="SAM" id="Phobius"/>
    </source>
</evidence>
<proteinExistence type="predicted"/>
<name>E8V0T2_TERSS</name>
<dbReference type="KEGG" id="tsa:AciPR4_1400"/>
<protein>
    <submittedName>
        <fullName evidence="2">Uncharacterized protein</fullName>
    </submittedName>
</protein>
<keyword evidence="3" id="KW-1185">Reference proteome</keyword>
<feature type="transmembrane region" description="Helical" evidence="1">
    <location>
        <begin position="170"/>
        <end position="198"/>
    </location>
</feature>
<gene>
    <name evidence="2" type="ordered locus">AciPR4_1400</name>
</gene>
<dbReference type="Proteomes" id="UP000006844">
    <property type="component" value="Chromosome"/>
</dbReference>
<dbReference type="STRING" id="401053.AciPR4_1400"/>
<reference evidence="2 3" key="1">
    <citation type="journal article" date="2012" name="Stand. Genomic Sci.">
        <title>Complete genome sequence of Terriglobus saanensis type strain SP1PR4(T), an Acidobacteria from tundra soil.</title>
        <authorList>
            <person name="Rawat S.R."/>
            <person name="Mannisto M.K."/>
            <person name="Starovoytov V."/>
            <person name="Goodwin L."/>
            <person name="Nolan M."/>
            <person name="Hauser L."/>
            <person name="Land M."/>
            <person name="Davenport K.W."/>
            <person name="Woyke T."/>
            <person name="Haggblom M.M."/>
        </authorList>
    </citation>
    <scope>NUCLEOTIDE SEQUENCE</scope>
    <source>
        <strain evidence="3">ATCC BAA-1853 / DSM 23119 / SP1PR4</strain>
    </source>
</reference>
<keyword evidence="1" id="KW-0812">Transmembrane</keyword>
<feature type="transmembrane region" description="Helical" evidence="1">
    <location>
        <begin position="118"/>
        <end position="143"/>
    </location>
</feature>
<evidence type="ECO:0000313" key="3">
    <source>
        <dbReference type="Proteomes" id="UP000006844"/>
    </source>
</evidence>
<feature type="transmembrane region" description="Helical" evidence="1">
    <location>
        <begin position="82"/>
        <end position="106"/>
    </location>
</feature>
<dbReference type="eggNOG" id="ENOG502Z9Q3">
    <property type="taxonomic scope" value="Bacteria"/>
</dbReference>
<dbReference type="AlphaFoldDB" id="E8V0T2"/>